<evidence type="ECO:0000259" key="11">
    <source>
        <dbReference type="PROSITE" id="PS50808"/>
    </source>
</evidence>
<evidence type="ECO:0000256" key="6">
    <source>
        <dbReference type="ARBA" id="ARBA00023125"/>
    </source>
</evidence>
<dbReference type="Pfam" id="PF05699">
    <property type="entry name" value="Dimer_Tnp_hAT"/>
    <property type="match status" value="1"/>
</dbReference>
<evidence type="ECO:0000256" key="10">
    <source>
        <dbReference type="SAM" id="MobiDB-lite"/>
    </source>
</evidence>
<accession>A0ABR1AAE7</accession>
<keyword evidence="4" id="KW-0862">Zinc</keyword>
<protein>
    <submittedName>
        <fullName evidence="12">Zinc finger BED domain-containing protein 1-like</fullName>
    </submittedName>
</protein>
<feature type="region of interest" description="Disordered" evidence="10">
    <location>
        <begin position="69"/>
        <end position="90"/>
    </location>
</feature>
<comment type="caution">
    <text evidence="12">The sequence shown here is derived from an EMBL/GenBank/DDBJ whole genome shotgun (WGS) entry which is preliminary data.</text>
</comment>
<dbReference type="InterPro" id="IPR008906">
    <property type="entry name" value="HATC_C_dom"/>
</dbReference>
<dbReference type="SUPFAM" id="SSF140996">
    <property type="entry name" value="Hermes dimerisation domain"/>
    <property type="match status" value="1"/>
</dbReference>
<keyword evidence="13" id="KW-1185">Reference proteome</keyword>
<keyword evidence="7" id="KW-0804">Transcription</keyword>
<reference evidence="12 13" key="1">
    <citation type="submission" date="2021-05" db="EMBL/GenBank/DDBJ databases">
        <authorList>
            <person name="Zahm M."/>
            <person name="Klopp C."/>
            <person name="Cabau C."/>
            <person name="Kuhl H."/>
            <person name="Suciu R."/>
            <person name="Ciorpac M."/>
            <person name="Holostenco D."/>
            <person name="Gessner J."/>
            <person name="Wuertz S."/>
            <person name="Hohne C."/>
            <person name="Stock M."/>
            <person name="Gislard M."/>
            <person name="Lluch J."/>
            <person name="Milhes M."/>
            <person name="Lampietro C."/>
            <person name="Lopez Roques C."/>
            <person name="Donnadieu C."/>
            <person name="Du K."/>
            <person name="Schartl M."/>
            <person name="Guiguen Y."/>
        </authorList>
    </citation>
    <scope>NUCLEOTIDE SEQUENCE [LARGE SCALE GENOMIC DNA]</scope>
    <source>
        <strain evidence="12">Hh-F2</strain>
        <tissue evidence="12">Blood</tissue>
    </source>
</reference>
<dbReference type="EMBL" id="JAHFZB010000002">
    <property type="protein sequence ID" value="KAK6493510.1"/>
    <property type="molecule type" value="Genomic_DNA"/>
</dbReference>
<feature type="domain" description="BED-type" evidence="11">
    <location>
        <begin position="18"/>
        <end position="72"/>
    </location>
</feature>
<evidence type="ECO:0000256" key="8">
    <source>
        <dbReference type="ARBA" id="ARBA00023242"/>
    </source>
</evidence>
<dbReference type="InterPro" id="IPR052035">
    <property type="entry name" value="ZnF_BED_domain_contain"/>
</dbReference>
<dbReference type="InterPro" id="IPR036236">
    <property type="entry name" value="Znf_C2H2_sf"/>
</dbReference>
<feature type="region of interest" description="Disordered" evidence="10">
    <location>
        <begin position="494"/>
        <end position="535"/>
    </location>
</feature>
<comment type="subcellular location">
    <subcellularLocation>
        <location evidence="1">Nucleus</location>
    </subcellularLocation>
</comment>
<keyword evidence="2" id="KW-0479">Metal-binding</keyword>
<dbReference type="SUPFAM" id="SSF57667">
    <property type="entry name" value="beta-beta-alpha zinc fingers"/>
    <property type="match status" value="1"/>
</dbReference>
<evidence type="ECO:0000256" key="3">
    <source>
        <dbReference type="ARBA" id="ARBA00022771"/>
    </source>
</evidence>
<dbReference type="Gene3D" id="1.10.10.1070">
    <property type="entry name" value="Zinc finger, BED domain-containing"/>
    <property type="match status" value="1"/>
</dbReference>
<name>A0ABR1AAE7_HUSHU</name>
<dbReference type="PANTHER" id="PTHR46481">
    <property type="entry name" value="ZINC FINGER BED DOMAIN-CONTAINING PROTEIN 4"/>
    <property type="match status" value="1"/>
</dbReference>
<evidence type="ECO:0000313" key="12">
    <source>
        <dbReference type="EMBL" id="KAK6493510.1"/>
    </source>
</evidence>
<dbReference type="InterPro" id="IPR012337">
    <property type="entry name" value="RNaseH-like_sf"/>
</dbReference>
<evidence type="ECO:0000313" key="13">
    <source>
        <dbReference type="Proteomes" id="UP001369086"/>
    </source>
</evidence>
<dbReference type="Proteomes" id="UP001369086">
    <property type="component" value="Unassembled WGS sequence"/>
</dbReference>
<proteinExistence type="predicted"/>
<evidence type="ECO:0000256" key="9">
    <source>
        <dbReference type="PROSITE-ProRule" id="PRU00027"/>
    </source>
</evidence>
<organism evidence="12 13">
    <name type="scientific">Huso huso</name>
    <name type="common">Beluga</name>
    <name type="synonym">Acipenser huso</name>
    <dbReference type="NCBI Taxonomy" id="61971"/>
    <lineage>
        <taxon>Eukaryota</taxon>
        <taxon>Metazoa</taxon>
        <taxon>Chordata</taxon>
        <taxon>Craniata</taxon>
        <taxon>Vertebrata</taxon>
        <taxon>Euteleostomi</taxon>
        <taxon>Actinopterygii</taxon>
        <taxon>Chondrostei</taxon>
        <taxon>Acipenseriformes</taxon>
        <taxon>Acipenseridae</taxon>
        <taxon>Huso</taxon>
    </lineage>
</organism>
<dbReference type="PROSITE" id="PS50808">
    <property type="entry name" value="ZF_BED"/>
    <property type="match status" value="1"/>
</dbReference>
<keyword evidence="5" id="KW-0805">Transcription regulation</keyword>
<dbReference type="Pfam" id="PF02892">
    <property type="entry name" value="zf-BED"/>
    <property type="match status" value="1"/>
</dbReference>
<evidence type="ECO:0000256" key="4">
    <source>
        <dbReference type="ARBA" id="ARBA00022833"/>
    </source>
</evidence>
<dbReference type="SUPFAM" id="SSF53098">
    <property type="entry name" value="Ribonuclease H-like"/>
    <property type="match status" value="1"/>
</dbReference>
<keyword evidence="6" id="KW-0238">DNA-binding</keyword>
<gene>
    <name evidence="12" type="ORF">HHUSO_G3116</name>
</gene>
<sequence length="648" mass="73318">MATAETTKPSENILEKRNSISPVWQFFGVTESDPQGNKPVCRQCGKKIPCKGNTTNLFTHLRDHHPNSYSHISTRTKYDGGGVKSKSEQRSSNIKLTEFLERKSKYSTDHPKHREITNAIACFMCKDMQPFHVVEKPGFRHLINTLDKRYEIPSRKYFSGAHIPAMYETEVSRLRAELDGLTFFSCTTDLWTSRDNDAYMSFTCHFVNKDWTLKSKCLGVVPMLADHTANNIAEAVCNVLDQWGLKKESIVCAVTDNGSNYVKAFRDMGVQRLSCFGHNLDLAVNHGLKIDSVQRAVRVCRLVVAHFHRSWKKKRDLKKEQQKLGLPDHKLIHDVPTRWGSTASMVIRFIEQQQAISATLAQDRKNWHLMPGDRAITVLEDIAQVMEPLLQFTDFFSGEEHVTISALSPLLQHLHRDILDVNADQDREMVKQLKRTISEDLQSRYSAEGVKQFVSVCSFLDPRFRQEYLENKDATLAAVKQEAVEVAKVAFNGSGGSRQAQGEEEAVSLDPGVEDGHGESSTHTLPTSRKRKTKGGLTSLLKQAVKIKKRKPEVLARNLSVSEAVQREILGYLSLPESDIEVDPLNWWKMHAQSFPHLSMLACKYLCLPATSVPSERLFSGCGLIVTPQRNRLSAETVQKLIFFNHNL</sequence>
<keyword evidence="3 9" id="KW-0863">Zinc-finger</keyword>
<evidence type="ECO:0000256" key="1">
    <source>
        <dbReference type="ARBA" id="ARBA00004123"/>
    </source>
</evidence>
<evidence type="ECO:0000256" key="7">
    <source>
        <dbReference type="ARBA" id="ARBA00023163"/>
    </source>
</evidence>
<evidence type="ECO:0000256" key="2">
    <source>
        <dbReference type="ARBA" id="ARBA00022723"/>
    </source>
</evidence>
<evidence type="ECO:0000256" key="5">
    <source>
        <dbReference type="ARBA" id="ARBA00023015"/>
    </source>
</evidence>
<dbReference type="PANTHER" id="PTHR46481:SF9">
    <property type="entry name" value="ZINC FINGER BED DOMAIN-CONTAINING PROTEIN 1-LIKE"/>
    <property type="match status" value="1"/>
</dbReference>
<dbReference type="InterPro" id="IPR003656">
    <property type="entry name" value="Znf_BED"/>
</dbReference>
<dbReference type="SMART" id="SM00614">
    <property type="entry name" value="ZnF_BED"/>
    <property type="match status" value="1"/>
</dbReference>
<keyword evidence="8" id="KW-0539">Nucleus</keyword>